<dbReference type="Pfam" id="PF13365">
    <property type="entry name" value="Trypsin_2"/>
    <property type="match status" value="1"/>
</dbReference>
<evidence type="ECO:0000313" key="4">
    <source>
        <dbReference type="Proteomes" id="UP000272474"/>
    </source>
</evidence>
<organism evidence="3 4">
    <name type="scientific">Streptomyces hoynatensis</name>
    <dbReference type="NCBI Taxonomy" id="1141874"/>
    <lineage>
        <taxon>Bacteria</taxon>
        <taxon>Bacillati</taxon>
        <taxon>Actinomycetota</taxon>
        <taxon>Actinomycetes</taxon>
        <taxon>Kitasatosporales</taxon>
        <taxon>Streptomycetaceae</taxon>
        <taxon>Streptomyces</taxon>
    </lineage>
</organism>
<evidence type="ECO:0000256" key="1">
    <source>
        <dbReference type="SAM" id="MobiDB-lite"/>
    </source>
</evidence>
<dbReference type="PANTHER" id="PTHR22939">
    <property type="entry name" value="SERINE PROTEASE FAMILY S1C HTRA-RELATED"/>
    <property type="match status" value="1"/>
</dbReference>
<accession>A0A3A9Z0T3</accession>
<keyword evidence="3" id="KW-0645">Protease</keyword>
<feature type="compositionally biased region" description="Basic and acidic residues" evidence="1">
    <location>
        <begin position="41"/>
        <end position="50"/>
    </location>
</feature>
<comment type="caution">
    <text evidence="3">The sequence shown here is derived from an EMBL/GenBank/DDBJ whole genome shotgun (WGS) entry which is preliminary data.</text>
</comment>
<dbReference type="EMBL" id="RBAL01000007">
    <property type="protein sequence ID" value="RKN41795.1"/>
    <property type="molecule type" value="Genomic_DNA"/>
</dbReference>
<name>A0A3A9Z0T3_9ACTN</name>
<keyword evidence="4" id="KW-1185">Reference proteome</keyword>
<feature type="compositionally biased region" description="Pro residues" evidence="1">
    <location>
        <begin position="58"/>
        <end position="73"/>
    </location>
</feature>
<feature type="region of interest" description="Disordered" evidence="1">
    <location>
        <begin position="1"/>
        <end position="96"/>
    </location>
</feature>
<dbReference type="Gene3D" id="2.40.10.10">
    <property type="entry name" value="Trypsin-like serine proteases"/>
    <property type="match status" value="2"/>
</dbReference>
<keyword evidence="3" id="KW-0378">Hydrolase</keyword>
<dbReference type="RefSeq" id="WP_120679790.1">
    <property type="nucleotide sequence ID" value="NZ_RBAL01000007.1"/>
</dbReference>
<keyword evidence="2" id="KW-1133">Transmembrane helix</keyword>
<gene>
    <name evidence="3" type="ORF">D7294_15180</name>
</gene>
<dbReference type="InterPro" id="IPR009003">
    <property type="entry name" value="Peptidase_S1_PA"/>
</dbReference>
<dbReference type="GO" id="GO:0004252">
    <property type="term" value="F:serine-type endopeptidase activity"/>
    <property type="evidence" value="ECO:0007669"/>
    <property type="project" value="InterPro"/>
</dbReference>
<sequence length="378" mass="37108">MNENQAHAAQQPRRAAWASWTQPQPTGPHAGGPDPAGSPADRTRPGESGRTESAPGAFGPPPAPPYALDPPQDPQAAGSGTGEWPPPPARPPARRRVPRWARGPVALFAAGAIVAGAVGGGTAALLDDGPGRGGSASSSALGTAVSTDGTQGSVAAVARAVGPAVVEISTGSATGSGVVVTSDGSIVTNNHVVTGADSVQVTFSDGSTATASVTATDPERDLALIKASGAEDLTPVTLGDSDGVAVGDEVVAIGSPEGLTGTVTSGIVSALDREVTVPADDGSAQQDGQWPFEFGGGRYNGDVGESTTTYKAIQTDASLNPGNSGGALVNLGGELIGLNSAMYSTSSDAGSAGLGFAIPVDTVRDFLQEQGVLTGGTA</sequence>
<evidence type="ECO:0000313" key="3">
    <source>
        <dbReference type="EMBL" id="RKN41795.1"/>
    </source>
</evidence>
<proteinExistence type="predicted"/>
<dbReference type="AlphaFoldDB" id="A0A3A9Z0T3"/>
<dbReference type="SUPFAM" id="SSF50494">
    <property type="entry name" value="Trypsin-like serine proteases"/>
    <property type="match status" value="1"/>
</dbReference>
<dbReference type="InterPro" id="IPR043504">
    <property type="entry name" value="Peptidase_S1_PA_chymotrypsin"/>
</dbReference>
<keyword evidence="2" id="KW-0472">Membrane</keyword>
<dbReference type="InterPro" id="IPR001940">
    <property type="entry name" value="Peptidase_S1C"/>
</dbReference>
<keyword evidence="2" id="KW-0812">Transmembrane</keyword>
<dbReference type="PRINTS" id="PR00834">
    <property type="entry name" value="PROTEASES2C"/>
</dbReference>
<dbReference type="GO" id="GO:0006508">
    <property type="term" value="P:proteolysis"/>
    <property type="evidence" value="ECO:0007669"/>
    <property type="project" value="UniProtKB-KW"/>
</dbReference>
<reference evidence="3 4" key="1">
    <citation type="journal article" date="2014" name="Int. J. Syst. Evol. Microbiol.">
        <title>Streptomyces hoynatensis sp. nov., isolated from deep marine sediment.</title>
        <authorList>
            <person name="Veyisoglu A."/>
            <person name="Sahin N."/>
        </authorList>
    </citation>
    <scope>NUCLEOTIDE SEQUENCE [LARGE SCALE GENOMIC DNA]</scope>
    <source>
        <strain evidence="3 4">KCTC 29097</strain>
    </source>
</reference>
<dbReference type="PANTHER" id="PTHR22939:SF129">
    <property type="entry name" value="SERINE PROTEASE HTRA2, MITOCHONDRIAL"/>
    <property type="match status" value="1"/>
</dbReference>
<protein>
    <submittedName>
        <fullName evidence="3">Serine protease</fullName>
    </submittedName>
</protein>
<dbReference type="Proteomes" id="UP000272474">
    <property type="component" value="Unassembled WGS sequence"/>
</dbReference>
<evidence type="ECO:0000256" key="2">
    <source>
        <dbReference type="SAM" id="Phobius"/>
    </source>
</evidence>
<feature type="compositionally biased region" description="Low complexity" evidence="1">
    <location>
        <begin position="1"/>
        <end position="18"/>
    </location>
</feature>
<feature type="transmembrane region" description="Helical" evidence="2">
    <location>
        <begin position="105"/>
        <end position="126"/>
    </location>
</feature>
<dbReference type="OrthoDB" id="9758917at2"/>